<evidence type="ECO:0000313" key="2">
    <source>
        <dbReference type="Proteomes" id="UP000095039"/>
    </source>
</evidence>
<dbReference type="AlphaFoldDB" id="A0A1E5C0M0"/>
<dbReference type="Proteomes" id="UP000095039">
    <property type="component" value="Unassembled WGS sequence"/>
</dbReference>
<name>A0A1E5C0M0_9GAMM</name>
<comment type="caution">
    <text evidence="1">The sequence shown here is derived from an EMBL/GenBank/DDBJ whole genome shotgun (WGS) entry which is preliminary data.</text>
</comment>
<accession>A0A1E5C0M0</accession>
<sequence length="331" mass="36879">MANQYKNKAVAQRKYAPSLEENGIPDELVMALNKAKSLSSRNGVAWLLFEDNQMVASYCGLAGDPMFTSLKYPPPSNRQRRLYLSTPPHRYSFLSDELIDIAEKWSLNTICYPTLSDDMSNALAVEILNTDNLCTEGLTLHTPNIGESNESLFFGPATLKKHQRPWTICFISMNSQGQAVTYDHFFSGFGAESTFHHSLTKHTIVAVEKGLSQSDPQLMAIKEKCCAIEIENAEALAQLQAKLAQGGQNTLVTLCGNGFFYELANANKVDECRTYVALTDLPHFKPLSASNNQKTQAVPNLFGWKVTSTHSFESGVLIQIRRENQTFDHEI</sequence>
<reference evidence="1 2" key="1">
    <citation type="journal article" date="2012" name="Science">
        <title>Ecological populations of bacteria act as socially cohesive units of antibiotic production and resistance.</title>
        <authorList>
            <person name="Cordero O.X."/>
            <person name="Wildschutte H."/>
            <person name="Kirkup B."/>
            <person name="Proehl S."/>
            <person name="Ngo L."/>
            <person name="Hussain F."/>
            <person name="Le Roux F."/>
            <person name="Mincer T."/>
            <person name="Polz M.F."/>
        </authorList>
    </citation>
    <scope>NUCLEOTIDE SEQUENCE [LARGE SCALE GENOMIC DNA]</scope>
    <source>
        <strain evidence="1 2">FF-454</strain>
    </source>
</reference>
<organism evidence="1 2">
    <name type="scientific">Enterovibrio norvegicus FF-454</name>
    <dbReference type="NCBI Taxonomy" id="1185651"/>
    <lineage>
        <taxon>Bacteria</taxon>
        <taxon>Pseudomonadati</taxon>
        <taxon>Pseudomonadota</taxon>
        <taxon>Gammaproteobacteria</taxon>
        <taxon>Vibrionales</taxon>
        <taxon>Vibrionaceae</taxon>
        <taxon>Enterovibrio</taxon>
    </lineage>
</organism>
<keyword evidence="2" id="KW-1185">Reference proteome</keyword>
<dbReference type="InterPro" id="IPR024072">
    <property type="entry name" value="DHFR-like_dom_sf"/>
</dbReference>
<gene>
    <name evidence="1" type="ORF">A1OK_02955</name>
</gene>
<dbReference type="EMBL" id="AJWN02000090">
    <property type="protein sequence ID" value="OEE58981.1"/>
    <property type="molecule type" value="Genomic_DNA"/>
</dbReference>
<evidence type="ECO:0000313" key="1">
    <source>
        <dbReference type="EMBL" id="OEE58981.1"/>
    </source>
</evidence>
<dbReference type="SUPFAM" id="SSF53597">
    <property type="entry name" value="Dihydrofolate reductase-like"/>
    <property type="match status" value="1"/>
</dbReference>
<dbReference type="RefSeq" id="WP_016961213.1">
    <property type="nucleotide sequence ID" value="NZ_AJWN02000090.1"/>
</dbReference>
<proteinExistence type="predicted"/>
<protein>
    <submittedName>
        <fullName evidence="1">Uncharacterized protein</fullName>
    </submittedName>
</protein>